<protein>
    <submittedName>
        <fullName evidence="1">Uncharacterized protein</fullName>
    </submittedName>
</protein>
<sequence>MPQYLRVAEKVYKKLEKNKGFIGETHTDLNTLMIEIRNEIKGSELKLLYNRIDFDTLIMSGSQSQIKLDLSLIPKFKNSQEFILWLAGFVEKITTGGTRRLPPLVVTENKLPDQVNQDLISASPSINHAEKIVEYFVNGKTT</sequence>
<accession>A0A240E794</accession>
<reference evidence="2" key="1">
    <citation type="submission" date="2016-09" db="EMBL/GenBank/DDBJ databases">
        <authorList>
            <person name="Varghese N."/>
            <person name="Submissions S."/>
        </authorList>
    </citation>
    <scope>NUCLEOTIDE SEQUENCE [LARGE SCALE GENOMIC DNA]</scope>
    <source>
        <strain evidence="2">ANC 4466</strain>
    </source>
</reference>
<dbReference type="EMBL" id="OANT01000001">
    <property type="protein sequence ID" value="SNX43750.1"/>
    <property type="molecule type" value="Genomic_DNA"/>
</dbReference>
<evidence type="ECO:0000313" key="2">
    <source>
        <dbReference type="Proteomes" id="UP000219042"/>
    </source>
</evidence>
<gene>
    <name evidence="1" type="ORF">SAMN05421731_101794</name>
</gene>
<dbReference type="RefSeq" id="WP_097078003.1">
    <property type="nucleotide sequence ID" value="NZ_BAABHT010000020.1"/>
</dbReference>
<evidence type="ECO:0000313" key="1">
    <source>
        <dbReference type="EMBL" id="SNX43750.1"/>
    </source>
</evidence>
<name>A0A240E794_9GAMM</name>
<organism evidence="1 2">
    <name type="scientific">Acinetobacter puyangensis</name>
    <dbReference type="NCBI Taxonomy" id="1096779"/>
    <lineage>
        <taxon>Bacteria</taxon>
        <taxon>Pseudomonadati</taxon>
        <taxon>Pseudomonadota</taxon>
        <taxon>Gammaproteobacteria</taxon>
        <taxon>Moraxellales</taxon>
        <taxon>Moraxellaceae</taxon>
        <taxon>Acinetobacter</taxon>
    </lineage>
</organism>
<dbReference type="OrthoDB" id="6698772at2"/>
<dbReference type="Proteomes" id="UP000219042">
    <property type="component" value="Unassembled WGS sequence"/>
</dbReference>
<proteinExistence type="predicted"/>
<dbReference type="AlphaFoldDB" id="A0A240E794"/>
<keyword evidence="2" id="KW-1185">Reference proteome</keyword>